<keyword evidence="8 9" id="KW-0472">Membrane</keyword>
<evidence type="ECO:0000256" key="11">
    <source>
        <dbReference type="SAM" id="Phobius"/>
    </source>
</evidence>
<reference evidence="12" key="1">
    <citation type="submission" date="2021-02" db="EMBL/GenBank/DDBJ databases">
        <authorList>
            <person name="Nowell W R."/>
        </authorList>
    </citation>
    <scope>NUCLEOTIDE SEQUENCE</scope>
    <source>
        <strain evidence="12">Ploen Becks lab</strain>
    </source>
</reference>
<sequence>MASTDNSTNSVFKHFNWQTFVSGGIAGSIAKTLVAPIDRVKILKQVHSRHYDGYGVFESFFRIYEKEGFLALYKGNGAQMIRIFPYAALQFTSYETFKTINKKIFKKNSTNIINSLACGSLAGITAVSFTYPLDVIRSRLAFQFKGEHVYKGILDAIVKIYAEKNSLTSFFRGYLITILGMVPYAGISFSSFEHIKKYVLNRKIIYMTSKSNAHKNEINSHDYYELSVVGKLLCGAMTGIIAQTITYPLDVVRRHMQLSKMISETRSKMGIIQTFNYVYSEYGVVKGLYRGITLNYVRAVPMVSTSFCFYELSKKFFGLKTGEFIKLAG</sequence>
<keyword evidence="5" id="KW-0677">Repeat</keyword>
<keyword evidence="4 9" id="KW-0812">Transmembrane</keyword>
<comment type="subcellular location">
    <subcellularLocation>
        <location evidence="1">Mitochondrion inner membrane</location>
        <topology evidence="1">Multi-pass membrane protein</topology>
    </subcellularLocation>
</comment>
<evidence type="ECO:0000256" key="8">
    <source>
        <dbReference type="ARBA" id="ARBA00023136"/>
    </source>
</evidence>
<comment type="caution">
    <text evidence="12">The sequence shown here is derived from an EMBL/GenBank/DDBJ whole genome shotgun (WGS) entry which is preliminary data.</text>
</comment>
<feature type="repeat" description="Solcar" evidence="9">
    <location>
        <begin position="110"/>
        <end position="198"/>
    </location>
</feature>
<comment type="similarity">
    <text evidence="2 10">Belongs to the mitochondrial carrier (TC 2.A.29) family.</text>
</comment>
<feature type="transmembrane region" description="Helical" evidence="11">
    <location>
        <begin position="171"/>
        <end position="192"/>
    </location>
</feature>
<name>A0A813XT57_9BILA</name>
<evidence type="ECO:0000256" key="5">
    <source>
        <dbReference type="ARBA" id="ARBA00022737"/>
    </source>
</evidence>
<evidence type="ECO:0000256" key="1">
    <source>
        <dbReference type="ARBA" id="ARBA00004448"/>
    </source>
</evidence>
<keyword evidence="13" id="KW-1185">Reference proteome</keyword>
<evidence type="ECO:0000256" key="7">
    <source>
        <dbReference type="ARBA" id="ARBA00023128"/>
    </source>
</evidence>
<evidence type="ECO:0000256" key="4">
    <source>
        <dbReference type="ARBA" id="ARBA00022692"/>
    </source>
</evidence>
<keyword evidence="7" id="KW-0496">Mitochondrion</keyword>
<dbReference type="GO" id="GO:0005743">
    <property type="term" value="C:mitochondrial inner membrane"/>
    <property type="evidence" value="ECO:0007669"/>
    <property type="project" value="UniProtKB-SubCell"/>
</dbReference>
<accession>A0A813XT57</accession>
<evidence type="ECO:0000313" key="13">
    <source>
        <dbReference type="Proteomes" id="UP000663879"/>
    </source>
</evidence>
<dbReference type="SUPFAM" id="SSF103506">
    <property type="entry name" value="Mitochondrial carrier"/>
    <property type="match status" value="1"/>
</dbReference>
<evidence type="ECO:0000256" key="3">
    <source>
        <dbReference type="ARBA" id="ARBA00022448"/>
    </source>
</evidence>
<evidence type="ECO:0000313" key="12">
    <source>
        <dbReference type="EMBL" id="CAF0877849.1"/>
    </source>
</evidence>
<dbReference type="Pfam" id="PF00153">
    <property type="entry name" value="Mito_carr"/>
    <property type="match status" value="3"/>
</dbReference>
<dbReference type="InterPro" id="IPR018108">
    <property type="entry name" value="MCP_transmembrane"/>
</dbReference>
<dbReference type="Gene3D" id="1.50.40.10">
    <property type="entry name" value="Mitochondrial carrier domain"/>
    <property type="match status" value="1"/>
</dbReference>
<dbReference type="InterPro" id="IPR002067">
    <property type="entry name" value="MCP"/>
</dbReference>
<dbReference type="PRINTS" id="PR00928">
    <property type="entry name" value="GRAVESDC"/>
</dbReference>
<proteinExistence type="inferred from homology"/>
<feature type="repeat" description="Solcar" evidence="9">
    <location>
        <begin position="226"/>
        <end position="316"/>
    </location>
</feature>
<dbReference type="InterPro" id="IPR002167">
    <property type="entry name" value="GDC-like"/>
</dbReference>
<protein>
    <submittedName>
        <fullName evidence="12">Uncharacterized protein</fullName>
    </submittedName>
</protein>
<keyword evidence="6" id="KW-0999">Mitochondrion inner membrane</keyword>
<dbReference type="Proteomes" id="UP000663879">
    <property type="component" value="Unassembled WGS sequence"/>
</dbReference>
<dbReference type="OrthoDB" id="270584at2759"/>
<dbReference type="InterPro" id="IPR023395">
    <property type="entry name" value="MCP_dom_sf"/>
</dbReference>
<dbReference type="PROSITE" id="PS50920">
    <property type="entry name" value="SOLCAR"/>
    <property type="match status" value="3"/>
</dbReference>
<evidence type="ECO:0000256" key="6">
    <source>
        <dbReference type="ARBA" id="ARBA00022792"/>
    </source>
</evidence>
<gene>
    <name evidence="12" type="ORF">OXX778_LOCUS10261</name>
</gene>
<dbReference type="AlphaFoldDB" id="A0A813XT57"/>
<keyword evidence="11" id="KW-1133">Transmembrane helix</keyword>
<organism evidence="12 13">
    <name type="scientific">Brachionus calyciflorus</name>
    <dbReference type="NCBI Taxonomy" id="104777"/>
    <lineage>
        <taxon>Eukaryota</taxon>
        <taxon>Metazoa</taxon>
        <taxon>Spiralia</taxon>
        <taxon>Gnathifera</taxon>
        <taxon>Rotifera</taxon>
        <taxon>Eurotatoria</taxon>
        <taxon>Monogononta</taxon>
        <taxon>Pseudotrocha</taxon>
        <taxon>Ploima</taxon>
        <taxon>Brachionidae</taxon>
        <taxon>Brachionus</taxon>
    </lineage>
</organism>
<evidence type="ECO:0000256" key="9">
    <source>
        <dbReference type="PROSITE-ProRule" id="PRU00282"/>
    </source>
</evidence>
<keyword evidence="3 10" id="KW-0813">Transport</keyword>
<evidence type="ECO:0000256" key="10">
    <source>
        <dbReference type="RuleBase" id="RU000488"/>
    </source>
</evidence>
<evidence type="ECO:0000256" key="2">
    <source>
        <dbReference type="ARBA" id="ARBA00006375"/>
    </source>
</evidence>
<dbReference type="EMBL" id="CAJNOC010001604">
    <property type="protein sequence ID" value="CAF0877849.1"/>
    <property type="molecule type" value="Genomic_DNA"/>
</dbReference>
<dbReference type="PANTHER" id="PTHR24089">
    <property type="entry name" value="SOLUTE CARRIER FAMILY 25"/>
    <property type="match status" value="1"/>
</dbReference>
<feature type="transmembrane region" description="Helical" evidence="11">
    <location>
        <begin position="112"/>
        <end position="131"/>
    </location>
</feature>
<feature type="repeat" description="Solcar" evidence="9">
    <location>
        <begin position="14"/>
        <end position="100"/>
    </location>
</feature>
<dbReference type="GO" id="GO:0055085">
    <property type="term" value="P:transmembrane transport"/>
    <property type="evidence" value="ECO:0007669"/>
    <property type="project" value="InterPro"/>
</dbReference>
<dbReference type="PRINTS" id="PR00926">
    <property type="entry name" value="MITOCARRIER"/>
</dbReference>